<reference evidence="3" key="1">
    <citation type="submission" date="2020-04" db="EMBL/GenBank/DDBJ databases">
        <authorList>
            <person name="Chiriac C."/>
            <person name="Salcher M."/>
            <person name="Ghai R."/>
            <person name="Kavagutti S V."/>
        </authorList>
    </citation>
    <scope>NUCLEOTIDE SEQUENCE</scope>
</reference>
<organism evidence="3">
    <name type="scientific">uncultured Caudovirales phage</name>
    <dbReference type="NCBI Taxonomy" id="2100421"/>
    <lineage>
        <taxon>Viruses</taxon>
        <taxon>Duplodnaviria</taxon>
        <taxon>Heunggongvirae</taxon>
        <taxon>Uroviricota</taxon>
        <taxon>Caudoviricetes</taxon>
        <taxon>Peduoviridae</taxon>
        <taxon>Maltschvirus</taxon>
        <taxon>Maltschvirus maltsch</taxon>
    </lineage>
</organism>
<name>A0A6J5MDD3_9CAUD</name>
<proteinExistence type="predicted"/>
<evidence type="ECO:0000256" key="2">
    <source>
        <dbReference type="SAM" id="MobiDB-lite"/>
    </source>
</evidence>
<evidence type="ECO:0000313" key="3">
    <source>
        <dbReference type="EMBL" id="CAB4142966.1"/>
    </source>
</evidence>
<feature type="coiled-coil region" evidence="1">
    <location>
        <begin position="638"/>
        <end position="669"/>
    </location>
</feature>
<evidence type="ECO:0008006" key="4">
    <source>
        <dbReference type="Google" id="ProtNLM"/>
    </source>
</evidence>
<dbReference type="EMBL" id="LR796415">
    <property type="protein sequence ID" value="CAB4142966.1"/>
    <property type="molecule type" value="Genomic_DNA"/>
</dbReference>
<accession>A0A6J5MDD3</accession>
<dbReference type="Pfam" id="PF23899">
    <property type="entry name" value="SU10_portal"/>
    <property type="match status" value="1"/>
</dbReference>
<protein>
    <recommendedName>
        <fullName evidence="4">Portal protein</fullName>
    </recommendedName>
</protein>
<feature type="region of interest" description="Disordered" evidence="2">
    <location>
        <begin position="698"/>
        <end position="742"/>
    </location>
</feature>
<sequence length="742" mass="84915">MPELKHLPELPYENLETEPLPAALEQIKNTYALQLVTKTFSNYENYRVTNHDQRFVTQDQLYTGWVAPKVWANTNIPRASIPYNLTFDQIESAHPSISQALFNSGDWFSIEADRGTSPNSLVEIKDHLKWVIEHAKNDFGGSGVNELKLATKDILYRGNGGVFLEWNPAKKRPVISWVDLRDLYVDPGVSVPNLDESRSVIRRKMFTVKELQAYRDSPGMMIPTDDELYTLALNSPFARQDQTIAQQEAVRGVNYYPNSTDVPANPVDRKIECLIYYDSDRIIWVLNRKYVAYNERNPYGFIPFCFAPCYIYPGRWYAMSIPDMQEYNQRYIEALLNARLDRIHLSLEPPRLVKRASLLTPGNNRWHPGKMISVDSKDDYQLLEPQDVIPNVYTEIEFIQNAAERRTGINGFGQGVPSGGNVNRTATGVTAQTSGSSMRLLDIVENIENYLLVPMLYKLFHIISVHTSSYDFLDARSENGEMYKVPASVFSSRVNFTIKASSKMITKERLMQIFPFVTQYLLNGPLLQQLSSAGQTVDSAEILRFLQDAAGTAESYTLIRPMNEQELQQRNQPDPAQLMEKQSKDADNQTRLQIAEMGSQTEIQKAMISKQEDPAIIEIEKQKAENELRQDQIANQLKMQFEREMAQIKIAAEREKNAQQMQAKQLDHQLSAKQTIEKAQVDSVAMRQKMMNDNLAAQNNLQFTDQKNKQTLDFERIRAAQKPRTNESQKPKEPKKKAGDKN</sequence>
<feature type="compositionally biased region" description="Basic and acidic residues" evidence="2">
    <location>
        <begin position="706"/>
        <end position="742"/>
    </location>
</feature>
<keyword evidence="1" id="KW-0175">Coiled coil</keyword>
<dbReference type="InterPro" id="IPR056909">
    <property type="entry name" value="SU10_portal"/>
</dbReference>
<gene>
    <name evidence="3" type="ORF">UFOVP434_56</name>
</gene>
<evidence type="ECO:0000256" key="1">
    <source>
        <dbReference type="SAM" id="Coils"/>
    </source>
</evidence>